<name>A0A5C6RYY9_9FLAO</name>
<proteinExistence type="predicted"/>
<comment type="caution">
    <text evidence="1">The sequence shown here is derived from an EMBL/GenBank/DDBJ whole genome shotgun (WGS) entry which is preliminary data.</text>
</comment>
<sequence>MDSELLKKATLVAKEEVGDLHFPKEEVIANKEQRQELLAKMEKALKLGNAYHGKVKILFEDDNGLKTVETTIWGITDKNILLKKTTILPIRRVHDVKFY</sequence>
<gene>
    <name evidence="1" type="ORF">FRY74_03705</name>
</gene>
<protein>
    <submittedName>
        <fullName evidence="1">Uncharacterized protein</fullName>
    </submittedName>
</protein>
<reference evidence="1 2" key="1">
    <citation type="submission" date="2019-08" db="EMBL/GenBank/DDBJ databases">
        <title>Genome of Vicingus serpentipes NCIMB 15042.</title>
        <authorList>
            <person name="Bowman J.P."/>
        </authorList>
    </citation>
    <scope>NUCLEOTIDE SEQUENCE [LARGE SCALE GENOMIC DNA]</scope>
    <source>
        <strain evidence="1 2">NCIMB 15042</strain>
    </source>
</reference>
<evidence type="ECO:0000313" key="1">
    <source>
        <dbReference type="EMBL" id="TXB67304.1"/>
    </source>
</evidence>
<evidence type="ECO:0000313" key="2">
    <source>
        <dbReference type="Proteomes" id="UP000321721"/>
    </source>
</evidence>
<dbReference type="OrthoDB" id="982075at2"/>
<dbReference type="EMBL" id="VOOS01000001">
    <property type="protein sequence ID" value="TXB67304.1"/>
    <property type="molecule type" value="Genomic_DNA"/>
</dbReference>
<accession>A0A5C6RYY9</accession>
<dbReference type="AlphaFoldDB" id="A0A5C6RYY9"/>
<dbReference type="Proteomes" id="UP000321721">
    <property type="component" value="Unassembled WGS sequence"/>
</dbReference>
<keyword evidence="2" id="KW-1185">Reference proteome</keyword>
<dbReference type="RefSeq" id="WP_147098712.1">
    <property type="nucleotide sequence ID" value="NZ_VOOS01000001.1"/>
</dbReference>
<organism evidence="1 2">
    <name type="scientific">Vicingus serpentipes</name>
    <dbReference type="NCBI Taxonomy" id="1926625"/>
    <lineage>
        <taxon>Bacteria</taxon>
        <taxon>Pseudomonadati</taxon>
        <taxon>Bacteroidota</taxon>
        <taxon>Flavobacteriia</taxon>
        <taxon>Flavobacteriales</taxon>
        <taxon>Vicingaceae</taxon>
        <taxon>Vicingus</taxon>
    </lineage>
</organism>